<name>A0AAV4N2D9_CAEEX</name>
<dbReference type="AlphaFoldDB" id="A0AAV4N2D9"/>
<keyword evidence="2" id="KW-1185">Reference proteome</keyword>
<reference evidence="1 2" key="1">
    <citation type="submission" date="2021-06" db="EMBL/GenBank/DDBJ databases">
        <title>Caerostris extrusa draft genome.</title>
        <authorList>
            <person name="Kono N."/>
            <person name="Arakawa K."/>
        </authorList>
    </citation>
    <scope>NUCLEOTIDE SEQUENCE [LARGE SCALE GENOMIC DNA]</scope>
</reference>
<accession>A0AAV4N2D9</accession>
<gene>
    <name evidence="1" type="ORF">CEXT_693511</name>
</gene>
<evidence type="ECO:0000313" key="1">
    <source>
        <dbReference type="EMBL" id="GIX78168.1"/>
    </source>
</evidence>
<comment type="caution">
    <text evidence="1">The sequence shown here is derived from an EMBL/GenBank/DDBJ whole genome shotgun (WGS) entry which is preliminary data.</text>
</comment>
<dbReference type="Proteomes" id="UP001054945">
    <property type="component" value="Unassembled WGS sequence"/>
</dbReference>
<evidence type="ECO:0000313" key="2">
    <source>
        <dbReference type="Proteomes" id="UP001054945"/>
    </source>
</evidence>
<protein>
    <recommendedName>
        <fullName evidence="3">Secreted protein</fullName>
    </recommendedName>
</protein>
<dbReference type="EMBL" id="BPLR01020392">
    <property type="protein sequence ID" value="GIX78168.1"/>
    <property type="molecule type" value="Genomic_DNA"/>
</dbReference>
<evidence type="ECO:0008006" key="3">
    <source>
        <dbReference type="Google" id="ProtNLM"/>
    </source>
</evidence>
<organism evidence="1 2">
    <name type="scientific">Caerostris extrusa</name>
    <name type="common">Bark spider</name>
    <name type="synonym">Caerostris bankana</name>
    <dbReference type="NCBI Taxonomy" id="172846"/>
    <lineage>
        <taxon>Eukaryota</taxon>
        <taxon>Metazoa</taxon>
        <taxon>Ecdysozoa</taxon>
        <taxon>Arthropoda</taxon>
        <taxon>Chelicerata</taxon>
        <taxon>Arachnida</taxon>
        <taxon>Araneae</taxon>
        <taxon>Araneomorphae</taxon>
        <taxon>Entelegynae</taxon>
        <taxon>Araneoidea</taxon>
        <taxon>Araneidae</taxon>
        <taxon>Caerostris</taxon>
    </lineage>
</organism>
<sequence length="121" mass="13990">MFYHLLVVCRLQIEVLKVHSCAMTLRLCHHTFPSSKPAEQRLLPVVDCRWSHVSAVRSSFNYKPILPNRTVNLTANVEHHITRRIIGGPKNRPRCIRRLRRAFNVDARGLISACSHPFLNK</sequence>
<proteinExistence type="predicted"/>